<sequence>MSEKSVSSLVIMTLPKNLDCLIGGKGVDPAGGRICAIFDDGDFKEIPMTNEEVSIECPTDKEGNSLATVFYGGQSQMFQVYVRKPVIRKFTIVTPPTKNSYLAGEKLDLSGLKLNAEYETGERVSYENIPDVDYTVKYGDAVYPLVMEGLSVPIFIKVTEATLTGLRMGKLPNKTEYLERKEKFDPAGGTIIQMFDSGTEQEIPLPYSAVRGFSNLTPGPLELKVQMGQFSTSFEVYIVEKKVVRVSIDTQPFRTTYTEGESLVMDGIRVGVEYNNGESRICDEWDYEPKKAVLGQDLVVVTVGDASATLAITVAPRQLLSIRVCKMPDKTQYKERLETLDVTGAELELNFDYGDPEIIQVHSDMVKGFDNRRAGECKVEVRYQGLATEFSVDILPQTLLGIMITQMPEKTDYAPGESFDAKGMIVSGFYDSGMIEPIRSYAISPDRPLQEGDVAILISSVDKTAVVPIKVGEMFRPKPAEPQPWETVSQTPNPTVPPAEPLAADPPSGLSETPSGFNDLFSSSNSLFGGARDKSPASTPGFGFMPPEEETPLFGVTSSNMNKKPEAEHEPEEKKKSGFWGRKLFGPNTSKFRGKE</sequence>
<accession>A0A6I2R2W7</accession>
<dbReference type="RefSeq" id="WP_108981656.1">
    <property type="nucleotide sequence ID" value="NZ_WKPR01000013.1"/>
</dbReference>
<feature type="compositionally biased region" description="Polar residues" evidence="1">
    <location>
        <begin position="587"/>
        <end position="596"/>
    </location>
</feature>
<name>A0A6I2R2W7_FLAPL</name>
<feature type="region of interest" description="Disordered" evidence="1">
    <location>
        <begin position="477"/>
        <end position="513"/>
    </location>
</feature>
<feature type="region of interest" description="Disordered" evidence="1">
    <location>
        <begin position="527"/>
        <end position="596"/>
    </location>
</feature>
<protein>
    <recommendedName>
        <fullName evidence="2">Ig-like domain-containing protein</fullName>
    </recommendedName>
</protein>
<dbReference type="EMBL" id="WKPR01000013">
    <property type="protein sequence ID" value="MSB20531.1"/>
    <property type="molecule type" value="Genomic_DNA"/>
</dbReference>
<dbReference type="Pfam" id="PF07523">
    <property type="entry name" value="Big_3"/>
    <property type="match status" value="1"/>
</dbReference>
<organism evidence="3 4">
    <name type="scientific">Flavonifractor plautii</name>
    <name type="common">Fusobacterium plautii</name>
    <dbReference type="NCBI Taxonomy" id="292800"/>
    <lineage>
        <taxon>Bacteria</taxon>
        <taxon>Bacillati</taxon>
        <taxon>Bacillota</taxon>
        <taxon>Clostridia</taxon>
        <taxon>Eubacteriales</taxon>
        <taxon>Oscillospiraceae</taxon>
        <taxon>Flavonifractor</taxon>
    </lineage>
</organism>
<dbReference type="Gene3D" id="2.60.40.3630">
    <property type="match status" value="6"/>
</dbReference>
<feature type="domain" description="Ig-like" evidence="2">
    <location>
        <begin position="95"/>
        <end position="137"/>
    </location>
</feature>
<evidence type="ECO:0000259" key="2">
    <source>
        <dbReference type="Pfam" id="PF07523"/>
    </source>
</evidence>
<evidence type="ECO:0000256" key="1">
    <source>
        <dbReference type="SAM" id="MobiDB-lite"/>
    </source>
</evidence>
<evidence type="ECO:0000313" key="3">
    <source>
        <dbReference type="EMBL" id="MSB20531.1"/>
    </source>
</evidence>
<gene>
    <name evidence="3" type="ORF">GKE97_13520</name>
</gene>
<feature type="compositionally biased region" description="Basic and acidic residues" evidence="1">
    <location>
        <begin position="563"/>
        <end position="576"/>
    </location>
</feature>
<dbReference type="InterPro" id="IPR022038">
    <property type="entry name" value="Ig-like_bact"/>
</dbReference>
<proteinExistence type="predicted"/>
<reference evidence="3 4" key="1">
    <citation type="journal article" date="2019" name="Nat. Med.">
        <title>A library of human gut bacterial isolates paired with longitudinal multiomics data enables mechanistic microbiome research.</title>
        <authorList>
            <person name="Poyet M."/>
            <person name="Groussin M."/>
            <person name="Gibbons S.M."/>
            <person name="Avila-Pacheco J."/>
            <person name="Jiang X."/>
            <person name="Kearney S.M."/>
            <person name="Perrotta A.R."/>
            <person name="Berdy B."/>
            <person name="Zhao S."/>
            <person name="Lieberman T.D."/>
            <person name="Swanson P.K."/>
            <person name="Smith M."/>
            <person name="Roesemann S."/>
            <person name="Alexander J.E."/>
            <person name="Rich S.A."/>
            <person name="Livny J."/>
            <person name="Vlamakis H."/>
            <person name="Clish C."/>
            <person name="Bullock K."/>
            <person name="Deik A."/>
            <person name="Scott J."/>
            <person name="Pierce K.A."/>
            <person name="Xavier R.J."/>
            <person name="Alm E.J."/>
        </authorList>
    </citation>
    <scope>NUCLEOTIDE SEQUENCE [LARGE SCALE GENOMIC DNA]</scope>
    <source>
        <strain evidence="3 4">BIOML-A2</strain>
    </source>
</reference>
<evidence type="ECO:0000313" key="4">
    <source>
        <dbReference type="Proteomes" id="UP000434475"/>
    </source>
</evidence>
<dbReference type="AlphaFoldDB" id="A0A6I2R2W7"/>
<dbReference type="Proteomes" id="UP000434475">
    <property type="component" value="Unassembled WGS sequence"/>
</dbReference>
<comment type="caution">
    <text evidence="3">The sequence shown here is derived from an EMBL/GenBank/DDBJ whole genome shotgun (WGS) entry which is preliminary data.</text>
</comment>